<accession>A0A975M6N9</accession>
<proteinExistence type="predicted"/>
<gene>
    <name evidence="3" type="ORF">KKR91_04830</name>
</gene>
<dbReference type="Proteomes" id="UP000676885">
    <property type="component" value="Chromosome"/>
</dbReference>
<reference evidence="3 4" key="1">
    <citation type="submission" date="2021-05" db="EMBL/GenBank/DDBJ databases">
        <title>Novel species in genus Arthrobacter.</title>
        <authorList>
            <person name="Zhang G."/>
        </authorList>
    </citation>
    <scope>NUCLEOTIDE SEQUENCE [LARGE SCALE GENOMIC DNA]</scope>
    <source>
        <strain evidence="4">zg-ZUI227</strain>
    </source>
</reference>
<feature type="transmembrane region" description="Helical" evidence="2">
    <location>
        <begin position="42"/>
        <end position="65"/>
    </location>
</feature>
<feature type="region of interest" description="Disordered" evidence="1">
    <location>
        <begin position="1"/>
        <end position="39"/>
    </location>
</feature>
<protein>
    <recommendedName>
        <fullName evidence="5">Secreted protein</fullName>
    </recommendedName>
</protein>
<dbReference type="RefSeq" id="WP_210230309.1">
    <property type="nucleotide sequence ID" value="NZ_CP076022.1"/>
</dbReference>
<evidence type="ECO:0008006" key="5">
    <source>
        <dbReference type="Google" id="ProtNLM"/>
    </source>
</evidence>
<organism evidence="3 4">
    <name type="scientific">Arthrobacter jiangjiafuii</name>
    <dbReference type="NCBI Taxonomy" id="2817475"/>
    <lineage>
        <taxon>Bacteria</taxon>
        <taxon>Bacillati</taxon>
        <taxon>Actinomycetota</taxon>
        <taxon>Actinomycetes</taxon>
        <taxon>Micrococcales</taxon>
        <taxon>Micrococcaceae</taxon>
        <taxon>Arthrobacter</taxon>
    </lineage>
</organism>
<evidence type="ECO:0000256" key="1">
    <source>
        <dbReference type="SAM" id="MobiDB-lite"/>
    </source>
</evidence>
<evidence type="ECO:0000256" key="2">
    <source>
        <dbReference type="SAM" id="Phobius"/>
    </source>
</evidence>
<evidence type="ECO:0000313" key="3">
    <source>
        <dbReference type="EMBL" id="QWC10930.1"/>
    </source>
</evidence>
<dbReference type="AlphaFoldDB" id="A0A975M6N9"/>
<keyword evidence="4" id="KW-1185">Reference proteome</keyword>
<dbReference type="KEGG" id="ajg:KKR91_04830"/>
<evidence type="ECO:0000313" key="4">
    <source>
        <dbReference type="Proteomes" id="UP000676885"/>
    </source>
</evidence>
<sequence length="554" mass="54409">MSQKNPQEFSGQKENAPEKSAPTGNVQAGGRSEIRKRRRQRAATAAAGVLVLAAAGAVVAGSLVVPTGEAGGPVDIAAADVPAGPLTAVCPAPLRLLTGSVAGTDPQFSPVSESAKTNLSAVVLSGPGNPVPVSELLQPDATTSIKAIAENVPDARPLAGVRSAGVLNGFSVSDTTLLSAEPSGTLQATANAVVGFSATDGDLSGLAAANCQSPGNDMWLMGARTTVGATAVLRLTNPSESAATADLELYGSKGRIEEGAGSRGILVPPGETKQIVLAGLAANEASLAVRVRTSGGPVTALVQQSILRGVTPGGVELIQPATPASPQQVISGVRIQNPADTKKVAAQSGYESVAPALQVAVPGSTNAVVSVRILDAGGDVSVPGGGVFTVPAGGVGQLPLDSLPEGTYAVEVTADVSVVAAAVTGRGAKEDAPVDLAVAPAGERLGSEHLAVLTEGAESVLSFAAPSGAAEVRLTGVGKDGSLKEERVVAVKGGSTVAVKPADVGSDLAALLVSTTGDAVYGAQVLTSGDAGVSVLPLPKGNVGGLSVPVGLGY</sequence>
<name>A0A975M6N9_9MICC</name>
<dbReference type="EMBL" id="CP076022">
    <property type="protein sequence ID" value="QWC10930.1"/>
    <property type="molecule type" value="Genomic_DNA"/>
</dbReference>
<dbReference type="InterPro" id="IPR043777">
    <property type="entry name" value="DUF5719"/>
</dbReference>
<keyword evidence="2" id="KW-0472">Membrane</keyword>
<keyword evidence="2" id="KW-1133">Transmembrane helix</keyword>
<feature type="compositionally biased region" description="Polar residues" evidence="1">
    <location>
        <begin position="1"/>
        <end position="13"/>
    </location>
</feature>
<keyword evidence="2" id="KW-0812">Transmembrane</keyword>
<dbReference type="Pfam" id="PF18986">
    <property type="entry name" value="DUF5719"/>
    <property type="match status" value="1"/>
</dbReference>